<keyword evidence="2" id="KW-1185">Reference proteome</keyword>
<reference evidence="1 2" key="1">
    <citation type="submission" date="2021-03" db="EMBL/GenBank/DDBJ databases">
        <title>Staphylococci and Mammaliicocci in bats.</title>
        <authorList>
            <person name="Fountain K."/>
        </authorList>
    </citation>
    <scope>NUCLEOTIDE SEQUENCE [LARGE SCALE GENOMIC DNA]</scope>
    <source>
        <strain evidence="1 2">18_1_E_SW</strain>
    </source>
</reference>
<proteinExistence type="predicted"/>
<accession>A0ABS3L3G3</accession>
<name>A0ABS3L3G3_9STAP</name>
<dbReference type="EMBL" id="JAFNLT010000004">
    <property type="protein sequence ID" value="MBO1226949.1"/>
    <property type="molecule type" value="Genomic_DNA"/>
</dbReference>
<sequence length="114" mass="13414">MNITITILSCFLLYLVATKIMQRSEIKRLKYRLDYKHKKVNELIVDSTNKIIVLHLENGTISPGQLEKIRNDFQGFEEKGYYLIVLDKTFDVNQKQLSIELATKLKHELNKEDE</sequence>
<evidence type="ECO:0000313" key="1">
    <source>
        <dbReference type="EMBL" id="MBO1226949.1"/>
    </source>
</evidence>
<protein>
    <submittedName>
        <fullName evidence="1">Uncharacterized protein</fullName>
    </submittedName>
</protein>
<dbReference type="RefSeq" id="WP_207572584.1">
    <property type="nucleotide sequence ID" value="NZ_JAFNLQ010000014.1"/>
</dbReference>
<organism evidence="1 2">
    <name type="scientific">Staphylococcus nepalensis</name>
    <dbReference type="NCBI Taxonomy" id="214473"/>
    <lineage>
        <taxon>Bacteria</taxon>
        <taxon>Bacillati</taxon>
        <taxon>Bacillota</taxon>
        <taxon>Bacilli</taxon>
        <taxon>Bacillales</taxon>
        <taxon>Staphylococcaceae</taxon>
        <taxon>Staphylococcus</taxon>
    </lineage>
</organism>
<gene>
    <name evidence="1" type="ORF">J3T88_06365</name>
</gene>
<comment type="caution">
    <text evidence="1">The sequence shown here is derived from an EMBL/GenBank/DDBJ whole genome shotgun (WGS) entry which is preliminary data.</text>
</comment>
<dbReference type="Proteomes" id="UP000664081">
    <property type="component" value="Unassembled WGS sequence"/>
</dbReference>
<evidence type="ECO:0000313" key="2">
    <source>
        <dbReference type="Proteomes" id="UP000664081"/>
    </source>
</evidence>